<accession>A0A137RJ33</accession>
<keyword evidence="4" id="KW-1185">Reference proteome</keyword>
<dbReference type="STRING" id="1548749.LS48_06960"/>
<dbReference type="Pfam" id="PF18962">
    <property type="entry name" value="Por_Secre_tail"/>
    <property type="match status" value="1"/>
</dbReference>
<dbReference type="AlphaFoldDB" id="A0A137RJ33"/>
<feature type="domain" description="Secretion system C-terminal sorting" evidence="2">
    <location>
        <begin position="486"/>
        <end position="564"/>
    </location>
</feature>
<comment type="caution">
    <text evidence="3">The sequence shown here is derived from an EMBL/GenBank/DDBJ whole genome shotgun (WGS) entry which is preliminary data.</text>
</comment>
<evidence type="ECO:0000313" key="4">
    <source>
        <dbReference type="Proteomes" id="UP000070138"/>
    </source>
</evidence>
<dbReference type="Proteomes" id="UP000070138">
    <property type="component" value="Unassembled WGS sequence"/>
</dbReference>
<dbReference type="EMBL" id="JRWG01000003">
    <property type="protein sequence ID" value="KXO00197.1"/>
    <property type="molecule type" value="Genomic_DNA"/>
</dbReference>
<dbReference type="InterPro" id="IPR015943">
    <property type="entry name" value="WD40/YVTN_repeat-like_dom_sf"/>
</dbReference>
<reference evidence="3 4" key="2">
    <citation type="journal article" date="2016" name="Int. J. Syst. Evol. Microbiol.">
        <title>Vitellibacter aquimaris sp. nov., a marine bacterium isolated from seawater.</title>
        <authorList>
            <person name="Thevarajoo S."/>
            <person name="Selvaratnam C."/>
            <person name="Goh K.M."/>
            <person name="Hong K.W."/>
            <person name="Chan X.Y."/>
            <person name="Chan K.G."/>
            <person name="Chong C.S."/>
        </authorList>
    </citation>
    <scope>NUCLEOTIDE SEQUENCE [LARGE SCALE GENOMIC DNA]</scope>
    <source>
        <strain evidence="3 4">D-24</strain>
    </source>
</reference>
<dbReference type="NCBIfam" id="TIGR04183">
    <property type="entry name" value="Por_Secre_tail"/>
    <property type="match status" value="1"/>
</dbReference>
<dbReference type="Gene3D" id="2.60.40.4070">
    <property type="match status" value="1"/>
</dbReference>
<organism evidence="3 4">
    <name type="scientific">Aequorivita aquimaris</name>
    <dbReference type="NCBI Taxonomy" id="1548749"/>
    <lineage>
        <taxon>Bacteria</taxon>
        <taxon>Pseudomonadati</taxon>
        <taxon>Bacteroidota</taxon>
        <taxon>Flavobacteriia</taxon>
        <taxon>Flavobacteriales</taxon>
        <taxon>Flavobacteriaceae</taxon>
        <taxon>Aequorivita</taxon>
    </lineage>
</organism>
<evidence type="ECO:0000256" key="1">
    <source>
        <dbReference type="ARBA" id="ARBA00022729"/>
    </source>
</evidence>
<evidence type="ECO:0000259" key="2">
    <source>
        <dbReference type="Pfam" id="PF18962"/>
    </source>
</evidence>
<dbReference type="CDD" id="cd15482">
    <property type="entry name" value="Sialidase_non-viral"/>
    <property type="match status" value="2"/>
</dbReference>
<dbReference type="RefSeq" id="WP_062621367.1">
    <property type="nucleotide sequence ID" value="NZ_JRWG01000003.1"/>
</dbReference>
<dbReference type="InterPro" id="IPR026444">
    <property type="entry name" value="Secre_tail"/>
</dbReference>
<dbReference type="SUPFAM" id="SSF50939">
    <property type="entry name" value="Sialidases"/>
    <property type="match status" value="2"/>
</dbReference>
<evidence type="ECO:0000313" key="3">
    <source>
        <dbReference type="EMBL" id="KXO00197.1"/>
    </source>
</evidence>
<reference evidence="4" key="1">
    <citation type="submission" date="2014-10" db="EMBL/GenBank/DDBJ databases">
        <title>Genome sequencing of Vitellibacter sp. D-24.</title>
        <authorList>
            <person name="Thevarajoo S."/>
            <person name="Selvaratnam C."/>
            <person name="Goh K.M."/>
            <person name="Chong C.S."/>
        </authorList>
    </citation>
    <scope>NUCLEOTIDE SEQUENCE [LARGE SCALE GENOMIC DNA]</scope>
    <source>
        <strain evidence="4">D-24</strain>
    </source>
</reference>
<dbReference type="Gene3D" id="2.120.10.10">
    <property type="match status" value="1"/>
</dbReference>
<keyword evidence="1" id="KW-0732">Signal</keyword>
<dbReference type="InterPro" id="IPR036278">
    <property type="entry name" value="Sialidase_sf"/>
</dbReference>
<dbReference type="OrthoDB" id="9757809at2"/>
<name>A0A137RJ33_9FLAO</name>
<sequence>MKILSLQYSFVHLVVFILFLPSCSSIYCQISRQEFFESHREIPDDPYIPVSRSMMERSPAYNITTPNYFTRQVNVDENGNNIIGDAANETSIAIDPLNPNRIVIGWRQFDTVNSNFRQAGNGFSLDGGLTWTFPGVLDPGVFRSDPVLDFDSEGNFYYNSLASGFDCDVYRITDGGNDWGLPVPARGGDKQWMRIDRTSGIGEGNNYSYWNAAFSNCNGAFTRSTDGSNTFEECILIDGAPVWGTLAVDSQGTLYITGTSNSGIVLIKSTSAKNPAEDVIWESLTQVDLDGDLDVQVAVNPAGLMGQAWVDVDISNGPGKDNVYVAASVLRHSNNDPGDVMFAKSTDGGNTFEPPIRINTDTGTNSYQWFGTMSVAPNGRIDIIWLDTRDATNGIDSVLYYSFSEDQGETWSVNDPISEPFDPSVGYPNQGKMGDYFDMVSTNDYAHLAWANTINGGQDVYYTRISPAGILNVEDFTTDSFQFISYPNPFTDETTLQFKLEKPEKVLIEVFDIRGRKLITLLNDEVVGTKRIIWDGRSTNGVKFTSGLYFITLNSETKNTSLKVLMN</sequence>
<dbReference type="Gene3D" id="2.130.10.10">
    <property type="entry name" value="YVTN repeat-like/Quinoprotein amine dehydrogenase"/>
    <property type="match status" value="1"/>
</dbReference>
<proteinExistence type="predicted"/>
<gene>
    <name evidence="3" type="ORF">LS48_06960</name>
</gene>
<protein>
    <recommendedName>
        <fullName evidence="2">Secretion system C-terminal sorting domain-containing protein</fullName>
    </recommendedName>
</protein>